<dbReference type="Gene3D" id="3.90.550.50">
    <property type="match status" value="2"/>
</dbReference>
<name>A0AAW1TY54_9CUCU</name>
<organism evidence="12 13">
    <name type="scientific">Henosepilachna vigintioctopunctata</name>
    <dbReference type="NCBI Taxonomy" id="420089"/>
    <lineage>
        <taxon>Eukaryota</taxon>
        <taxon>Metazoa</taxon>
        <taxon>Ecdysozoa</taxon>
        <taxon>Arthropoda</taxon>
        <taxon>Hexapoda</taxon>
        <taxon>Insecta</taxon>
        <taxon>Pterygota</taxon>
        <taxon>Neoptera</taxon>
        <taxon>Endopterygota</taxon>
        <taxon>Coleoptera</taxon>
        <taxon>Polyphaga</taxon>
        <taxon>Cucujiformia</taxon>
        <taxon>Coccinelloidea</taxon>
        <taxon>Coccinellidae</taxon>
        <taxon>Epilachninae</taxon>
        <taxon>Epilachnini</taxon>
        <taxon>Henosepilachna</taxon>
    </lineage>
</organism>
<evidence type="ECO:0000256" key="3">
    <source>
        <dbReference type="ARBA" id="ARBA00022676"/>
    </source>
</evidence>
<evidence type="ECO:0000256" key="4">
    <source>
        <dbReference type="ARBA" id="ARBA00022679"/>
    </source>
</evidence>
<keyword evidence="8 10" id="KW-0472">Membrane</keyword>
<evidence type="ECO:0000256" key="5">
    <source>
        <dbReference type="ARBA" id="ARBA00022692"/>
    </source>
</evidence>
<comment type="similarity">
    <text evidence="2">Belongs to the glycosyltransferase 31 family.</text>
</comment>
<dbReference type="InterPro" id="IPR029044">
    <property type="entry name" value="Nucleotide-diphossugar_trans"/>
</dbReference>
<evidence type="ECO:0000256" key="8">
    <source>
        <dbReference type="ARBA" id="ARBA00023136"/>
    </source>
</evidence>
<dbReference type="SUPFAM" id="SSF53448">
    <property type="entry name" value="Nucleotide-diphospho-sugar transferases"/>
    <property type="match status" value="1"/>
</dbReference>
<dbReference type="GO" id="GO:0016757">
    <property type="term" value="F:glycosyltransferase activity"/>
    <property type="evidence" value="ECO:0007669"/>
    <property type="project" value="UniProtKB-KW"/>
</dbReference>
<feature type="transmembrane region" description="Helical" evidence="10">
    <location>
        <begin position="6"/>
        <end position="24"/>
    </location>
</feature>
<keyword evidence="5 10" id="KW-0812">Transmembrane</keyword>
<dbReference type="Proteomes" id="UP001431783">
    <property type="component" value="Unassembled WGS sequence"/>
</dbReference>
<gene>
    <name evidence="12" type="ORF">WA026_022153</name>
</gene>
<dbReference type="EMBL" id="JARQZJ010000018">
    <property type="protein sequence ID" value="KAK9873348.1"/>
    <property type="molecule type" value="Genomic_DNA"/>
</dbReference>
<proteinExistence type="inferred from homology"/>
<reference evidence="12 13" key="1">
    <citation type="submission" date="2023-03" db="EMBL/GenBank/DDBJ databases">
        <title>Genome insight into feeding habits of ladybird beetles.</title>
        <authorList>
            <person name="Li H.-S."/>
            <person name="Huang Y.-H."/>
            <person name="Pang H."/>
        </authorList>
    </citation>
    <scope>NUCLEOTIDE SEQUENCE [LARGE SCALE GENOMIC DNA]</scope>
    <source>
        <strain evidence="12">SYSU_2023b</strain>
        <tissue evidence="12">Whole body</tissue>
    </source>
</reference>
<comment type="caution">
    <text evidence="12">The sequence shown here is derived from an EMBL/GenBank/DDBJ whole genome shotgun (WGS) entry which is preliminary data.</text>
</comment>
<dbReference type="GO" id="GO:0016020">
    <property type="term" value="C:membrane"/>
    <property type="evidence" value="ECO:0007669"/>
    <property type="project" value="UniProtKB-SubCell"/>
</dbReference>
<dbReference type="PANTHER" id="PTHR10811">
    <property type="entry name" value="FRINGE-RELATED"/>
    <property type="match status" value="1"/>
</dbReference>
<feature type="domain" description="Fringe-like glycosyltransferase" evidence="11">
    <location>
        <begin position="228"/>
        <end position="440"/>
    </location>
</feature>
<dbReference type="InterPro" id="IPR003378">
    <property type="entry name" value="Fringe-like_glycosylTrfase"/>
</dbReference>
<comment type="subcellular location">
    <subcellularLocation>
        <location evidence="9">Endomembrane system</location>
        <topology evidence="9">Single-pass membrane protein</topology>
    </subcellularLocation>
    <subcellularLocation>
        <location evidence="1">Membrane</location>
        <topology evidence="1">Single-pass type II membrane protein</topology>
    </subcellularLocation>
</comment>
<keyword evidence="7 10" id="KW-1133">Transmembrane helix</keyword>
<accession>A0AAW1TY54</accession>
<dbReference type="FunFam" id="3.90.550.50:FF:000008">
    <property type="entry name" value="Beta-1,3-glucosyltransferase"/>
    <property type="match status" value="1"/>
</dbReference>
<evidence type="ECO:0000256" key="1">
    <source>
        <dbReference type="ARBA" id="ARBA00004606"/>
    </source>
</evidence>
<dbReference type="GO" id="GO:0012505">
    <property type="term" value="C:endomembrane system"/>
    <property type="evidence" value="ECO:0007669"/>
    <property type="project" value="UniProtKB-SubCell"/>
</dbReference>
<keyword evidence="4" id="KW-0808">Transferase</keyword>
<evidence type="ECO:0000259" key="11">
    <source>
        <dbReference type="Pfam" id="PF02434"/>
    </source>
</evidence>
<evidence type="ECO:0000256" key="2">
    <source>
        <dbReference type="ARBA" id="ARBA00008661"/>
    </source>
</evidence>
<keyword evidence="3" id="KW-0328">Glycosyltransferase</keyword>
<evidence type="ECO:0000256" key="10">
    <source>
        <dbReference type="SAM" id="Phobius"/>
    </source>
</evidence>
<keyword evidence="6" id="KW-0735">Signal-anchor</keyword>
<evidence type="ECO:0000256" key="9">
    <source>
        <dbReference type="ARBA" id="ARBA00037847"/>
    </source>
</evidence>
<evidence type="ECO:0000256" key="6">
    <source>
        <dbReference type="ARBA" id="ARBA00022968"/>
    </source>
</evidence>
<dbReference type="Pfam" id="PF02434">
    <property type="entry name" value="Fringe"/>
    <property type="match status" value="2"/>
</dbReference>
<feature type="domain" description="Fringe-like glycosyltransferase" evidence="11">
    <location>
        <begin position="92"/>
        <end position="168"/>
    </location>
</feature>
<keyword evidence="13" id="KW-1185">Reference proteome</keyword>
<evidence type="ECO:0000313" key="13">
    <source>
        <dbReference type="Proteomes" id="UP001431783"/>
    </source>
</evidence>
<protein>
    <recommendedName>
        <fullName evidence="11">Fringe-like glycosyltransferase domain-containing protein</fullName>
    </recommendedName>
</protein>
<evidence type="ECO:0000256" key="7">
    <source>
        <dbReference type="ARBA" id="ARBA00022989"/>
    </source>
</evidence>
<sequence>MQYIGIFGIILITVINLWIVKGTLEAKDLTFVILSQVNKLNLLTANNLKLNICNQALEINQYCPTIYLSHEKFPHIGSWTILPMLSGISTIIENSTWILIIEERTVIKLTTLLETLNKYDSSKNIWLGYSLFDEKPTIIHHFHEKIFTYPHLGAGIAISNPLLQNISKTYNGAKKSNDFSIDGSFELALFIWNNGKGHALTHDSTFCTVYNEACASFPTSFKACNSSIARNSIYFAVKTCEKFHESRIPVVLDTWAKHTEKIYFFSDVKDDSIPTISVRIPNTESGHCEKTMRILKYFNERFTDDADIQWIVLADDDTILSVKRMSEFLSCYDSEDDVAIGERYGYNVYNPSGFNYITGGGSMVFSRKLLKKLANSCRCPTISSPDDMIIGHCLSALGIHVIHSHLFHQARPMDYSPDLLKSDRHISFHKHWDVDPREVYNKWFAEEDSKVAIDLHSKTEL</sequence>
<evidence type="ECO:0000313" key="12">
    <source>
        <dbReference type="EMBL" id="KAK9873348.1"/>
    </source>
</evidence>
<dbReference type="AlphaFoldDB" id="A0AAW1TY54"/>